<accession>A0A0K2CNB7</accession>
<reference evidence="1 2" key="1">
    <citation type="journal article" date="2015" name="Genome Announc.">
        <title>Genome Sequences of Five Additional Brevibacillus laterosporus Bacteriophages.</title>
        <authorList>
            <person name="Merrill B.D."/>
            <person name="Berg J.A."/>
            <person name="Graves K.A."/>
            <person name="Ward A.T."/>
            <person name="Hilton J.A."/>
            <person name="Wake B.N."/>
            <person name="Grose J.H."/>
            <person name="Breakwell D.P."/>
            <person name="Burnett S.H."/>
        </authorList>
    </citation>
    <scope>NUCLEOTIDE SEQUENCE [LARGE SCALE GENOMIC DNA]</scope>
</reference>
<proteinExistence type="predicted"/>
<dbReference type="KEGG" id="vg:26626065"/>
<protein>
    <submittedName>
        <fullName evidence="1">Uncharacterized protein</fullName>
    </submittedName>
</protein>
<keyword evidence="2" id="KW-1185">Reference proteome</keyword>
<evidence type="ECO:0000313" key="1">
    <source>
        <dbReference type="EMBL" id="ALA07246.1"/>
    </source>
</evidence>
<evidence type="ECO:0000313" key="2">
    <source>
        <dbReference type="Proteomes" id="UP000208104"/>
    </source>
</evidence>
<dbReference type="EMBL" id="KT151955">
    <property type="protein sequence ID" value="ALA07246.1"/>
    <property type="molecule type" value="Genomic_DNA"/>
</dbReference>
<dbReference type="Proteomes" id="UP000208104">
    <property type="component" value="Segment"/>
</dbReference>
<name>A0A0K2CNB7_9CAUD</name>
<organism evidence="1 2">
    <name type="scientific">Brevibacillus phage Jenst</name>
    <dbReference type="NCBI Taxonomy" id="1691954"/>
    <lineage>
        <taxon>Viruses</taxon>
        <taxon>Duplodnaviria</taxon>
        <taxon>Heunggongvirae</taxon>
        <taxon>Uroviricota</taxon>
        <taxon>Caudoviricetes</taxon>
        <taxon>Jenstvirus</taxon>
        <taxon>Jenstvirus jenst</taxon>
    </lineage>
</organism>
<dbReference type="RefSeq" id="YP_009199178.1">
    <property type="nucleotide sequence ID" value="NC_028805.1"/>
</dbReference>
<gene>
    <name evidence="1" type="ORF">JENST_117</name>
</gene>
<dbReference type="GeneID" id="26626065"/>
<sequence length="70" mass="8264">MSMGAKLARQIVLIRDNGFRAKQQDYSYQQAVTRKEALYQKVRELEKSRKPHKAKSRLSVLINKLLGRYR</sequence>